<dbReference type="InterPro" id="IPR005627">
    <property type="entry name" value="CutC-like"/>
</dbReference>
<protein>
    <recommendedName>
        <fullName evidence="2">PF03932 family protein CutC</fullName>
    </recommendedName>
</protein>
<keyword evidence="4" id="KW-1185">Reference proteome</keyword>
<comment type="subcellular location">
    <subcellularLocation>
        <location evidence="2">Cytoplasm</location>
    </subcellularLocation>
</comment>
<dbReference type="PANTHER" id="PTHR12598">
    <property type="entry name" value="COPPER HOMEOSTASIS PROTEIN CUTC"/>
    <property type="match status" value="1"/>
</dbReference>
<dbReference type="RefSeq" id="WP_073246933.1">
    <property type="nucleotide sequence ID" value="NZ_BJNP01000030.1"/>
</dbReference>
<dbReference type="EMBL" id="BJNP01000030">
    <property type="protein sequence ID" value="GEC72999.1"/>
    <property type="molecule type" value="Genomic_DNA"/>
</dbReference>
<dbReference type="FunFam" id="3.20.20.380:FF:000001">
    <property type="entry name" value="Copper homeostasis protein CutC"/>
    <property type="match status" value="1"/>
</dbReference>
<dbReference type="PANTHER" id="PTHR12598:SF0">
    <property type="entry name" value="COPPER HOMEOSTASIS PROTEIN CUTC HOMOLOG"/>
    <property type="match status" value="1"/>
</dbReference>
<dbReference type="HAMAP" id="MF_00795">
    <property type="entry name" value="CutC"/>
    <property type="match status" value="1"/>
</dbReference>
<reference evidence="3 4" key="1">
    <citation type="submission" date="2019-06" db="EMBL/GenBank/DDBJ databases">
        <title>Whole genome shotgun sequence of Flavobacterium flevense NBRC 14960.</title>
        <authorList>
            <person name="Hosoyama A."/>
            <person name="Uohara A."/>
            <person name="Ohji S."/>
            <person name="Ichikawa N."/>
        </authorList>
    </citation>
    <scope>NUCLEOTIDE SEQUENCE [LARGE SCALE GENOMIC DNA]</scope>
    <source>
        <strain evidence="3 4">NBRC 14960</strain>
    </source>
</reference>
<dbReference type="OrthoDB" id="9815677at2"/>
<name>A0A4Y4B088_9FLAO</name>
<dbReference type="STRING" id="983.SAMN05443543_11252"/>
<accession>A0A4Y4B088</accession>
<evidence type="ECO:0000313" key="3">
    <source>
        <dbReference type="EMBL" id="GEC72999.1"/>
    </source>
</evidence>
<comment type="caution">
    <text evidence="2">Once thought to be involved in copper homeostasis, experiments in E.coli have shown this is not the case.</text>
</comment>
<dbReference type="Pfam" id="PF03932">
    <property type="entry name" value="CutC"/>
    <property type="match status" value="1"/>
</dbReference>
<keyword evidence="2" id="KW-0963">Cytoplasm</keyword>
<comment type="caution">
    <text evidence="3">The sequence shown here is derived from an EMBL/GenBank/DDBJ whole genome shotgun (WGS) entry which is preliminary data.</text>
</comment>
<dbReference type="InterPro" id="IPR036822">
    <property type="entry name" value="CutC-like_dom_sf"/>
</dbReference>
<dbReference type="Proteomes" id="UP000316775">
    <property type="component" value="Unassembled WGS sequence"/>
</dbReference>
<dbReference type="Gene3D" id="3.20.20.380">
    <property type="entry name" value="Copper homeostasis (CutC) domain"/>
    <property type="match status" value="1"/>
</dbReference>
<proteinExistence type="inferred from homology"/>
<evidence type="ECO:0000256" key="2">
    <source>
        <dbReference type="HAMAP-Rule" id="MF_00795"/>
    </source>
</evidence>
<dbReference type="AlphaFoldDB" id="A0A4Y4B088"/>
<evidence type="ECO:0000313" key="4">
    <source>
        <dbReference type="Proteomes" id="UP000316775"/>
    </source>
</evidence>
<sequence length="241" mass="26513">MLLEICASSYQSAVNAQLAGAHRIELCTELALGGITPSYGLLKNVLAKVTIPVYALIRPRSGNFTYSEDEFAIMKTDIQLCKDLGCKGIVSGILNADNTVDMQRTKELIELAKPLEFTFHRAFDWIENSFDALEQLKEIGVNRILTSGCNVTAEEGITHLHALKEKAGNAMVILPGSGINNENVLLFKNLGFNEIHCSATIITHTNPSVKIPMNSSKLFDERIIVHSDLDKIKAILDRMAL</sequence>
<dbReference type="GO" id="GO:0005737">
    <property type="term" value="C:cytoplasm"/>
    <property type="evidence" value="ECO:0007669"/>
    <property type="project" value="UniProtKB-SubCell"/>
</dbReference>
<dbReference type="GO" id="GO:0005507">
    <property type="term" value="F:copper ion binding"/>
    <property type="evidence" value="ECO:0007669"/>
    <property type="project" value="TreeGrafter"/>
</dbReference>
<gene>
    <name evidence="2 3" type="primary">cutC</name>
    <name evidence="3" type="ORF">FFL01_25380</name>
</gene>
<dbReference type="SUPFAM" id="SSF110395">
    <property type="entry name" value="CutC-like"/>
    <property type="match status" value="1"/>
</dbReference>
<organism evidence="3 4">
    <name type="scientific">Flavobacterium flevense</name>
    <dbReference type="NCBI Taxonomy" id="983"/>
    <lineage>
        <taxon>Bacteria</taxon>
        <taxon>Pseudomonadati</taxon>
        <taxon>Bacteroidota</taxon>
        <taxon>Flavobacteriia</taxon>
        <taxon>Flavobacteriales</taxon>
        <taxon>Flavobacteriaceae</taxon>
        <taxon>Flavobacterium</taxon>
    </lineage>
</organism>
<comment type="similarity">
    <text evidence="1 2">Belongs to the CutC family.</text>
</comment>
<evidence type="ECO:0000256" key="1">
    <source>
        <dbReference type="ARBA" id="ARBA00007768"/>
    </source>
</evidence>